<gene>
    <name evidence="5" type="primary">LOC106471488</name>
</gene>
<dbReference type="GeneID" id="106471488"/>
<keyword evidence="1 2" id="KW-0694">RNA-binding</keyword>
<dbReference type="PANTHER" id="PTHR11252:SF0">
    <property type="entry name" value="POLYRIBONUCLEOTIDE NUCLEOTIDYLTRANSFERASE 1, MITOCHONDRIAL"/>
    <property type="match status" value="1"/>
</dbReference>
<accession>A0ABM1TIV6</accession>
<dbReference type="Proteomes" id="UP000694941">
    <property type="component" value="Unplaced"/>
</dbReference>
<evidence type="ECO:0000313" key="5">
    <source>
        <dbReference type="RefSeq" id="XP_022255812.1"/>
    </source>
</evidence>
<dbReference type="InterPro" id="IPR004088">
    <property type="entry name" value="KH_dom_type_1"/>
</dbReference>
<dbReference type="PANTHER" id="PTHR11252">
    <property type="entry name" value="POLYRIBONUCLEOTIDE NUCLEOTIDYLTRANSFERASE"/>
    <property type="match status" value="1"/>
</dbReference>
<sequence length="187" mass="20724">MEALQLDKNLFATLRKKLEVPAHKCGKLIGFGGYNLKKLTAVTGVHVTQTNGSNYDIFAPNQSAMDEAKEMIEEFLSEEKEPELEFGAIYTATIVELRETGVMVTLYPAMTPALLHNSQLDQRKISHPTALGLEVGQEIQVKYFGRDPVSGRMRLSRKVLQPTATTVLRNLGEKQQVSTSNLNSSSQ</sequence>
<dbReference type="InterPro" id="IPR003029">
    <property type="entry name" value="S1_domain"/>
</dbReference>
<reference evidence="5" key="1">
    <citation type="submission" date="2025-08" db="UniProtKB">
        <authorList>
            <consortium name="RefSeq"/>
        </authorList>
    </citation>
    <scope>IDENTIFICATION</scope>
    <source>
        <tissue evidence="5">Muscle</tissue>
    </source>
</reference>
<dbReference type="SMART" id="SM00322">
    <property type="entry name" value="KH"/>
    <property type="match status" value="1"/>
</dbReference>
<organism evidence="4 5">
    <name type="scientific">Limulus polyphemus</name>
    <name type="common">Atlantic horseshoe crab</name>
    <dbReference type="NCBI Taxonomy" id="6850"/>
    <lineage>
        <taxon>Eukaryota</taxon>
        <taxon>Metazoa</taxon>
        <taxon>Ecdysozoa</taxon>
        <taxon>Arthropoda</taxon>
        <taxon>Chelicerata</taxon>
        <taxon>Merostomata</taxon>
        <taxon>Xiphosura</taxon>
        <taxon>Limulidae</taxon>
        <taxon>Limulus</taxon>
    </lineage>
</organism>
<dbReference type="Gene3D" id="2.40.50.140">
    <property type="entry name" value="Nucleic acid-binding proteins"/>
    <property type="match status" value="1"/>
</dbReference>
<dbReference type="SUPFAM" id="SSF50249">
    <property type="entry name" value="Nucleic acid-binding proteins"/>
    <property type="match status" value="1"/>
</dbReference>
<dbReference type="PROSITE" id="PS50126">
    <property type="entry name" value="S1"/>
    <property type="match status" value="1"/>
</dbReference>
<dbReference type="InterPro" id="IPR012340">
    <property type="entry name" value="NA-bd_OB-fold"/>
</dbReference>
<dbReference type="RefSeq" id="XP_022255812.1">
    <property type="nucleotide sequence ID" value="XM_022400104.1"/>
</dbReference>
<dbReference type="SUPFAM" id="SSF54791">
    <property type="entry name" value="Eukaryotic type KH-domain (KH-domain type I)"/>
    <property type="match status" value="1"/>
</dbReference>
<evidence type="ECO:0000313" key="4">
    <source>
        <dbReference type="Proteomes" id="UP000694941"/>
    </source>
</evidence>
<dbReference type="InterPro" id="IPR012162">
    <property type="entry name" value="PNPase"/>
</dbReference>
<evidence type="ECO:0000259" key="3">
    <source>
        <dbReference type="PROSITE" id="PS50126"/>
    </source>
</evidence>
<evidence type="ECO:0000256" key="1">
    <source>
        <dbReference type="ARBA" id="ARBA00022884"/>
    </source>
</evidence>
<evidence type="ECO:0000256" key="2">
    <source>
        <dbReference type="PROSITE-ProRule" id="PRU00117"/>
    </source>
</evidence>
<keyword evidence="4" id="KW-1185">Reference proteome</keyword>
<protein>
    <submittedName>
        <fullName evidence="5">Polyribonucleotide nucleotidyltransferase 1, mitochondrial-like</fullName>
    </submittedName>
</protein>
<dbReference type="InterPro" id="IPR004087">
    <property type="entry name" value="KH_dom"/>
</dbReference>
<dbReference type="CDD" id="cd09033">
    <property type="entry name" value="KH-I_PNPT1"/>
    <property type="match status" value="1"/>
</dbReference>
<proteinExistence type="predicted"/>
<name>A0ABM1TIV6_LIMPO</name>
<dbReference type="Gene3D" id="3.30.1370.10">
    <property type="entry name" value="K Homology domain, type 1"/>
    <property type="match status" value="1"/>
</dbReference>
<dbReference type="PROSITE" id="PS50084">
    <property type="entry name" value="KH_TYPE_1"/>
    <property type="match status" value="1"/>
</dbReference>
<feature type="domain" description="S1 motif" evidence="3">
    <location>
        <begin position="87"/>
        <end position="158"/>
    </location>
</feature>
<dbReference type="InterPro" id="IPR036612">
    <property type="entry name" value="KH_dom_type_1_sf"/>
</dbReference>
<dbReference type="Pfam" id="PF00013">
    <property type="entry name" value="KH_1"/>
    <property type="match status" value="1"/>
</dbReference>